<evidence type="ECO:0000313" key="2">
    <source>
        <dbReference type="Proteomes" id="UP000184096"/>
    </source>
</evidence>
<dbReference type="AlphaFoldDB" id="A0A1M7UL60"/>
<dbReference type="EMBL" id="LT670849">
    <property type="protein sequence ID" value="SHN83762.1"/>
    <property type="molecule type" value="Genomic_DNA"/>
</dbReference>
<evidence type="ECO:0000313" key="1">
    <source>
        <dbReference type="EMBL" id="SHN83762.1"/>
    </source>
</evidence>
<accession>A0A1M7UL60</accession>
<dbReference type="RefSeq" id="WP_072822862.1">
    <property type="nucleotide sequence ID" value="NZ_LT670849.1"/>
</dbReference>
<proteinExistence type="predicted"/>
<protein>
    <submittedName>
        <fullName evidence="1">Uncharacterized protein</fullName>
    </submittedName>
</protein>
<name>A0A1M7UL60_9BRAD</name>
<organism evidence="1 2">
    <name type="scientific">Bradyrhizobium erythrophlei</name>
    <dbReference type="NCBI Taxonomy" id="1437360"/>
    <lineage>
        <taxon>Bacteria</taxon>
        <taxon>Pseudomonadati</taxon>
        <taxon>Pseudomonadota</taxon>
        <taxon>Alphaproteobacteria</taxon>
        <taxon>Hyphomicrobiales</taxon>
        <taxon>Nitrobacteraceae</taxon>
        <taxon>Bradyrhizobium</taxon>
    </lineage>
</organism>
<reference evidence="2" key="1">
    <citation type="submission" date="2016-11" db="EMBL/GenBank/DDBJ databases">
        <authorList>
            <person name="Varghese N."/>
            <person name="Submissions S."/>
        </authorList>
    </citation>
    <scope>NUCLEOTIDE SEQUENCE [LARGE SCALE GENOMIC DNA]</scope>
    <source>
        <strain evidence="2">GAS401</strain>
    </source>
</reference>
<keyword evidence="2" id="KW-1185">Reference proteome</keyword>
<gene>
    <name evidence="1" type="ORF">SAMN05444170_5623</name>
</gene>
<dbReference type="OrthoDB" id="9931963at2"/>
<dbReference type="Proteomes" id="UP000184096">
    <property type="component" value="Chromosome I"/>
</dbReference>
<sequence>MTTSKLNRVPGALFQALSKTVSSALSRINSFEKIEFSDRFYLVIPRIELTLNFMTVDEVSSTKLSVDEATELFKSIKTACEQNGIAEFKMGELSWKTDASSEGQVKIRYKTPQGSAYTIVERASVDAAIANFTQRFGLS</sequence>